<evidence type="ECO:0000256" key="5">
    <source>
        <dbReference type="ARBA" id="ARBA00023043"/>
    </source>
</evidence>
<dbReference type="PANTHER" id="PTHR24155">
    <property type="entry name" value="OSTEOCLAST-STIMULATING FACTOR 1"/>
    <property type="match status" value="1"/>
</dbReference>
<dbReference type="SMART" id="SM00326">
    <property type="entry name" value="SH3"/>
    <property type="match status" value="1"/>
</dbReference>
<protein>
    <recommendedName>
        <fullName evidence="7">Osteoclast-stimulating factor 1</fullName>
    </recommendedName>
</protein>
<keyword evidence="12" id="KW-1185">Reference proteome</keyword>
<evidence type="ECO:0000256" key="7">
    <source>
        <dbReference type="ARBA" id="ARBA00040640"/>
    </source>
</evidence>
<organism evidence="13">
    <name type="scientific">Brugia pahangi</name>
    <name type="common">Filarial nematode worm</name>
    <dbReference type="NCBI Taxonomy" id="6280"/>
    <lineage>
        <taxon>Eukaryota</taxon>
        <taxon>Metazoa</taxon>
        <taxon>Ecdysozoa</taxon>
        <taxon>Nematoda</taxon>
        <taxon>Chromadorea</taxon>
        <taxon>Rhabditida</taxon>
        <taxon>Spirurina</taxon>
        <taxon>Spiruromorpha</taxon>
        <taxon>Filarioidea</taxon>
        <taxon>Onchocercidae</taxon>
        <taxon>Brugia</taxon>
    </lineage>
</organism>
<dbReference type="FunFam" id="2.30.30.40:FF:000072">
    <property type="entry name" value="Unconventional Myosin IB"/>
    <property type="match status" value="1"/>
</dbReference>
<dbReference type="Gene3D" id="2.30.30.40">
    <property type="entry name" value="SH3 Domains"/>
    <property type="match status" value="1"/>
</dbReference>
<dbReference type="GO" id="GO:0016192">
    <property type="term" value="P:vesicle-mediated transport"/>
    <property type="evidence" value="ECO:0007669"/>
    <property type="project" value="UniProtKB-ARBA"/>
</dbReference>
<dbReference type="InterPro" id="IPR002110">
    <property type="entry name" value="Ankyrin_rpt"/>
</dbReference>
<keyword evidence="4" id="KW-0677">Repeat</keyword>
<feature type="domain" description="SH3" evidence="10">
    <location>
        <begin position="14"/>
        <end position="74"/>
    </location>
</feature>
<dbReference type="SMART" id="SM00248">
    <property type="entry name" value="ANK"/>
    <property type="match status" value="3"/>
</dbReference>
<dbReference type="SUPFAM" id="SSF50044">
    <property type="entry name" value="SH3-domain"/>
    <property type="match status" value="1"/>
</dbReference>
<evidence type="ECO:0000256" key="1">
    <source>
        <dbReference type="ARBA" id="ARBA00004496"/>
    </source>
</evidence>
<reference evidence="11 12" key="2">
    <citation type="submission" date="2018-11" db="EMBL/GenBank/DDBJ databases">
        <authorList>
            <consortium name="Pathogen Informatics"/>
        </authorList>
    </citation>
    <scope>NUCLEOTIDE SEQUENCE [LARGE SCALE GENOMIC DNA]</scope>
</reference>
<dbReference type="GO" id="GO:0007165">
    <property type="term" value="P:signal transduction"/>
    <property type="evidence" value="ECO:0007669"/>
    <property type="project" value="TreeGrafter"/>
</dbReference>
<sequence>MTELKPPKPAPKPGRVTVYRALYDYKAQNDKELSFSEGDLLYVSDSSNDVQWWPARCRNQIGLIPANYVKTAEYIEYPLHDAAKRGNIEYVRECLDNAVSVNGLDKSGSTPLYWSSHGGHVAVVKLLCSIPSICISAQNKIGDTALHAAAWKNHLECVEVLLKYGANTTIQNNEQKRPIDLAGDPEIRALIQLAMRQTVDTSNFRNDYSSESEQEIDDI</sequence>
<evidence type="ECO:0000313" key="13">
    <source>
        <dbReference type="WBParaSite" id="BPAG_0000253801-mRNA-1"/>
    </source>
</evidence>
<evidence type="ECO:0000256" key="4">
    <source>
        <dbReference type="ARBA" id="ARBA00022737"/>
    </source>
</evidence>
<reference evidence="13" key="1">
    <citation type="submission" date="2017-02" db="UniProtKB">
        <authorList>
            <consortium name="WormBaseParasite"/>
        </authorList>
    </citation>
    <scope>IDENTIFICATION</scope>
</reference>
<dbReference type="Pfam" id="PF12796">
    <property type="entry name" value="Ank_2"/>
    <property type="match status" value="1"/>
</dbReference>
<evidence type="ECO:0000256" key="9">
    <source>
        <dbReference type="PROSITE-ProRule" id="PRU00192"/>
    </source>
</evidence>
<dbReference type="PRINTS" id="PR01887">
    <property type="entry name" value="SPECTRNALPHA"/>
</dbReference>
<keyword evidence="5 8" id="KW-0040">ANK repeat</keyword>
<dbReference type="PANTHER" id="PTHR24155:SF10">
    <property type="entry name" value="OSTEOCLAST-STIMULATING FACTOR 1"/>
    <property type="match status" value="1"/>
</dbReference>
<comment type="subcellular location">
    <subcellularLocation>
        <location evidence="1">Cytoplasm</location>
    </subcellularLocation>
</comment>
<dbReference type="CDD" id="cd11772">
    <property type="entry name" value="SH3_OSTF1"/>
    <property type="match status" value="1"/>
</dbReference>
<evidence type="ECO:0000256" key="2">
    <source>
        <dbReference type="ARBA" id="ARBA00022443"/>
    </source>
</evidence>
<accession>A0A0N4T2V8</accession>
<dbReference type="GO" id="GO:0005737">
    <property type="term" value="C:cytoplasm"/>
    <property type="evidence" value="ECO:0007669"/>
    <property type="project" value="UniProtKB-SubCell"/>
</dbReference>
<dbReference type="InterPro" id="IPR036028">
    <property type="entry name" value="SH3-like_dom_sf"/>
</dbReference>
<dbReference type="EMBL" id="UZAD01000384">
    <property type="protein sequence ID" value="VDN83694.1"/>
    <property type="molecule type" value="Genomic_DNA"/>
</dbReference>
<evidence type="ECO:0000313" key="12">
    <source>
        <dbReference type="Proteomes" id="UP000278627"/>
    </source>
</evidence>
<dbReference type="SUPFAM" id="SSF48403">
    <property type="entry name" value="Ankyrin repeat"/>
    <property type="match status" value="1"/>
</dbReference>
<dbReference type="Proteomes" id="UP000278627">
    <property type="component" value="Unassembled WGS sequence"/>
</dbReference>
<evidence type="ECO:0000256" key="3">
    <source>
        <dbReference type="ARBA" id="ARBA00022490"/>
    </source>
</evidence>
<dbReference type="PROSITE" id="PS50088">
    <property type="entry name" value="ANK_REPEAT"/>
    <property type="match status" value="1"/>
</dbReference>
<dbReference type="Gene3D" id="1.25.40.20">
    <property type="entry name" value="Ankyrin repeat-containing domain"/>
    <property type="match status" value="1"/>
</dbReference>
<name>A0A0N4T2V8_BRUPA</name>
<dbReference type="PRINTS" id="PR00452">
    <property type="entry name" value="SH3DOMAIN"/>
</dbReference>
<dbReference type="AlphaFoldDB" id="A0A0N4T2V8"/>
<keyword evidence="2 9" id="KW-0728">SH3 domain</keyword>
<gene>
    <name evidence="11" type="ORF">BPAG_LOCUS2508</name>
</gene>
<dbReference type="InterPro" id="IPR001452">
    <property type="entry name" value="SH3_domain"/>
</dbReference>
<dbReference type="WBParaSite" id="BPAG_0000253801-mRNA-1">
    <property type="protein sequence ID" value="BPAG_0000253801-mRNA-1"/>
    <property type="gene ID" value="BPAG_0000253801"/>
</dbReference>
<comment type="function">
    <text evidence="6">Induces bone resorption, acting probably through a signaling cascade which results in the secretion of factor(s) enhancing osteoclast formation and activity.</text>
</comment>
<dbReference type="PROSITE" id="PS50002">
    <property type="entry name" value="SH3"/>
    <property type="match status" value="1"/>
</dbReference>
<dbReference type="STRING" id="6280.A0A0N4T2V8"/>
<dbReference type="Pfam" id="PF00018">
    <property type="entry name" value="SH3_1"/>
    <property type="match status" value="1"/>
</dbReference>
<proteinExistence type="predicted"/>
<dbReference type="InterPro" id="IPR036770">
    <property type="entry name" value="Ankyrin_rpt-contain_sf"/>
</dbReference>
<evidence type="ECO:0000313" key="11">
    <source>
        <dbReference type="EMBL" id="VDN83694.1"/>
    </source>
</evidence>
<feature type="repeat" description="ANK" evidence="8">
    <location>
        <begin position="141"/>
        <end position="173"/>
    </location>
</feature>
<keyword evidence="3" id="KW-0963">Cytoplasm</keyword>
<dbReference type="PROSITE" id="PS50297">
    <property type="entry name" value="ANK_REP_REGION"/>
    <property type="match status" value="1"/>
</dbReference>
<evidence type="ECO:0000256" key="8">
    <source>
        <dbReference type="PROSITE-ProRule" id="PRU00023"/>
    </source>
</evidence>
<evidence type="ECO:0000259" key="10">
    <source>
        <dbReference type="PROSITE" id="PS50002"/>
    </source>
</evidence>
<evidence type="ECO:0000256" key="6">
    <source>
        <dbReference type="ARBA" id="ARBA00037432"/>
    </source>
</evidence>